<evidence type="ECO:0000313" key="2">
    <source>
        <dbReference type="EMBL" id="VDK81253.1"/>
    </source>
</evidence>
<dbReference type="AlphaFoldDB" id="A0A3P6TE48"/>
<protein>
    <submittedName>
        <fullName evidence="2">Uncharacterized protein</fullName>
    </submittedName>
</protein>
<accession>A0A3P6TE48</accession>
<name>A0A3P6TE48_LITSI</name>
<dbReference type="OrthoDB" id="5837388at2759"/>
<evidence type="ECO:0000256" key="1">
    <source>
        <dbReference type="SAM" id="SignalP"/>
    </source>
</evidence>
<evidence type="ECO:0000313" key="3">
    <source>
        <dbReference type="Proteomes" id="UP000277928"/>
    </source>
</evidence>
<sequence length="140" mass="15396">MAILIPLSIAMMPVGLSALLLCVCFCGPKESRGKLPDVFRKSGKIGEKDASEIDNKELTCKDGVVMRKDSKRTRFSTTISFIEANDQTTEDDQSITSDHPLFAIPNENAETATIMNSNNNNNNNDAQQILMNAKNMGKQE</sequence>
<feature type="signal peptide" evidence="1">
    <location>
        <begin position="1"/>
        <end position="18"/>
    </location>
</feature>
<feature type="chain" id="PRO_5018300683" evidence="1">
    <location>
        <begin position="19"/>
        <end position="140"/>
    </location>
</feature>
<organism evidence="2 3">
    <name type="scientific">Litomosoides sigmodontis</name>
    <name type="common">Filarial nematode worm</name>
    <dbReference type="NCBI Taxonomy" id="42156"/>
    <lineage>
        <taxon>Eukaryota</taxon>
        <taxon>Metazoa</taxon>
        <taxon>Ecdysozoa</taxon>
        <taxon>Nematoda</taxon>
        <taxon>Chromadorea</taxon>
        <taxon>Rhabditida</taxon>
        <taxon>Spirurina</taxon>
        <taxon>Spiruromorpha</taxon>
        <taxon>Filarioidea</taxon>
        <taxon>Onchocercidae</taxon>
        <taxon>Litomosoides</taxon>
    </lineage>
</organism>
<reference evidence="2 3" key="1">
    <citation type="submission" date="2018-08" db="EMBL/GenBank/DDBJ databases">
        <authorList>
            <person name="Laetsch R D."/>
            <person name="Stevens L."/>
            <person name="Kumar S."/>
            <person name="Blaxter L. M."/>
        </authorList>
    </citation>
    <scope>NUCLEOTIDE SEQUENCE [LARGE SCALE GENOMIC DNA]</scope>
</reference>
<dbReference type="Proteomes" id="UP000277928">
    <property type="component" value="Unassembled WGS sequence"/>
</dbReference>
<dbReference type="EMBL" id="UYRX01000380">
    <property type="protein sequence ID" value="VDK81253.1"/>
    <property type="molecule type" value="Genomic_DNA"/>
</dbReference>
<proteinExistence type="predicted"/>
<keyword evidence="3" id="KW-1185">Reference proteome</keyword>
<gene>
    <name evidence="2" type="ORF">NLS_LOCUS5238</name>
</gene>
<keyword evidence="1" id="KW-0732">Signal</keyword>